<evidence type="ECO:0000313" key="1">
    <source>
        <dbReference type="EMBL" id="GBP12827.1"/>
    </source>
</evidence>
<keyword evidence="2" id="KW-1185">Reference proteome</keyword>
<evidence type="ECO:0000313" key="2">
    <source>
        <dbReference type="Proteomes" id="UP000299102"/>
    </source>
</evidence>
<name>A0A4C1THD0_EUMVA</name>
<gene>
    <name evidence="1" type="ORF">EVAR_6143_1</name>
</gene>
<proteinExistence type="predicted"/>
<dbReference type="EMBL" id="BGZK01000053">
    <property type="protein sequence ID" value="GBP12827.1"/>
    <property type="molecule type" value="Genomic_DNA"/>
</dbReference>
<sequence>MATRAAKIRGGKVEIRKEHNKIQKKYPFLKVPVNFPETVERTPIDRSEQYDVETFKKIKEDGNASVNPPVSETFMGDGDNLTYGDHTRICPLYQNKGCFTPSKGIKNYKICVCAIHTVEVDLQKIKFGWSEALADKEYFFKVPRTLQEAEAAGWRRTDSPPGTLDDLRLYCAPGRLVCALYCPNSFIGGLQIALPVDEFESLAVKPEKNFVKWRAPALDGEPAKDYWTATQYYVFKDSLKVGAGPHRENGATLQDGGVWVTGPSKELITIPLSEKELNEHSPFKKQNCIPNMGIHYYYNMTSEMKCEDILPWFALVSNGELVGTGIQVFGKLPPSEPRDWFERPPARAAQITIPFAPPCLHEWAASYGVVSMHVYYVEAPWRIRCSPGDSAKPAPILDRLLMNGQRYVSQVMDELKNLFSG</sequence>
<organism evidence="1 2">
    <name type="scientific">Eumeta variegata</name>
    <name type="common">Bagworm moth</name>
    <name type="synonym">Eumeta japonica</name>
    <dbReference type="NCBI Taxonomy" id="151549"/>
    <lineage>
        <taxon>Eukaryota</taxon>
        <taxon>Metazoa</taxon>
        <taxon>Ecdysozoa</taxon>
        <taxon>Arthropoda</taxon>
        <taxon>Hexapoda</taxon>
        <taxon>Insecta</taxon>
        <taxon>Pterygota</taxon>
        <taxon>Neoptera</taxon>
        <taxon>Endopterygota</taxon>
        <taxon>Lepidoptera</taxon>
        <taxon>Glossata</taxon>
        <taxon>Ditrysia</taxon>
        <taxon>Tineoidea</taxon>
        <taxon>Psychidae</taxon>
        <taxon>Oiketicinae</taxon>
        <taxon>Eumeta</taxon>
    </lineage>
</organism>
<reference evidence="1 2" key="1">
    <citation type="journal article" date="2019" name="Commun. Biol.">
        <title>The bagworm genome reveals a unique fibroin gene that provides high tensile strength.</title>
        <authorList>
            <person name="Kono N."/>
            <person name="Nakamura H."/>
            <person name="Ohtoshi R."/>
            <person name="Tomita M."/>
            <person name="Numata K."/>
            <person name="Arakawa K."/>
        </authorList>
    </citation>
    <scope>NUCLEOTIDE SEQUENCE [LARGE SCALE GENOMIC DNA]</scope>
</reference>
<comment type="caution">
    <text evidence="1">The sequence shown here is derived from an EMBL/GenBank/DDBJ whole genome shotgun (WGS) entry which is preliminary data.</text>
</comment>
<accession>A0A4C1THD0</accession>
<dbReference type="AlphaFoldDB" id="A0A4C1THD0"/>
<dbReference type="Proteomes" id="UP000299102">
    <property type="component" value="Unassembled WGS sequence"/>
</dbReference>
<protein>
    <submittedName>
        <fullName evidence="1">Uncharacterized protein</fullName>
    </submittedName>
</protein>
<dbReference type="OrthoDB" id="6042561at2759"/>